<dbReference type="InterPro" id="IPR036397">
    <property type="entry name" value="RNaseH_sf"/>
</dbReference>
<feature type="domain" description="Reverse transcriptase" evidence="3">
    <location>
        <begin position="943"/>
        <end position="1102"/>
    </location>
</feature>
<dbReference type="Gene3D" id="3.10.10.10">
    <property type="entry name" value="HIV Type 1 Reverse Transcriptase, subunit A, domain 1"/>
    <property type="match status" value="1"/>
</dbReference>
<dbReference type="InterPro" id="IPR000477">
    <property type="entry name" value="RT_dom"/>
</dbReference>
<dbReference type="GO" id="GO:0004523">
    <property type="term" value="F:RNA-DNA hybrid ribonuclease activity"/>
    <property type="evidence" value="ECO:0007669"/>
    <property type="project" value="InterPro"/>
</dbReference>
<name>A0A438JF80_VITVI</name>
<dbReference type="Gene3D" id="3.30.420.10">
    <property type="entry name" value="Ribonuclease H-like superfamily/Ribonuclease H"/>
    <property type="match status" value="1"/>
</dbReference>
<dbReference type="SUPFAM" id="SSF56672">
    <property type="entry name" value="DNA/RNA polymerases"/>
    <property type="match status" value="1"/>
</dbReference>
<evidence type="ECO:0000313" key="7">
    <source>
        <dbReference type="Proteomes" id="UP000288805"/>
    </source>
</evidence>
<reference evidence="6 7" key="1">
    <citation type="journal article" date="2018" name="PLoS Genet.">
        <title>Population sequencing reveals clonal diversity and ancestral inbreeding in the grapevine cultivar Chardonnay.</title>
        <authorList>
            <person name="Roach M.J."/>
            <person name="Johnson D.L."/>
            <person name="Bohlmann J."/>
            <person name="van Vuuren H.J."/>
            <person name="Jones S.J."/>
            <person name="Pretorius I.S."/>
            <person name="Schmidt S.A."/>
            <person name="Borneman A.R."/>
        </authorList>
    </citation>
    <scope>NUCLEOTIDE SEQUENCE [LARGE SCALE GENOMIC DNA]</scope>
    <source>
        <strain evidence="7">cv. Chardonnay</strain>
        <tissue evidence="6">Leaf</tissue>
    </source>
</reference>
<dbReference type="Pfam" id="PF17919">
    <property type="entry name" value="RT_RNaseH_2"/>
    <property type="match status" value="1"/>
</dbReference>
<dbReference type="Proteomes" id="UP000288805">
    <property type="component" value="Unassembled WGS sequence"/>
</dbReference>
<evidence type="ECO:0000256" key="1">
    <source>
        <dbReference type="SAM" id="Coils"/>
    </source>
</evidence>
<evidence type="ECO:0000313" key="6">
    <source>
        <dbReference type="EMBL" id="RVX07610.1"/>
    </source>
</evidence>
<evidence type="ECO:0000259" key="3">
    <source>
        <dbReference type="Pfam" id="PF00078"/>
    </source>
</evidence>
<dbReference type="GO" id="GO:0003676">
    <property type="term" value="F:nucleic acid binding"/>
    <property type="evidence" value="ECO:0007669"/>
    <property type="project" value="InterPro"/>
</dbReference>
<accession>A0A438JF80</accession>
<keyword evidence="1" id="KW-0175">Coiled coil</keyword>
<feature type="coiled-coil region" evidence="1">
    <location>
        <begin position="169"/>
        <end position="196"/>
    </location>
</feature>
<dbReference type="InterPro" id="IPR043128">
    <property type="entry name" value="Rev_trsase/Diguanyl_cyclase"/>
</dbReference>
<feature type="domain" description="RNase H type-1" evidence="4">
    <location>
        <begin position="1300"/>
        <end position="1362"/>
    </location>
</feature>
<dbReference type="Pfam" id="PF13456">
    <property type="entry name" value="RVT_3"/>
    <property type="match status" value="1"/>
</dbReference>
<dbReference type="PANTHER" id="PTHR24559">
    <property type="entry name" value="TRANSPOSON TY3-I GAG-POL POLYPROTEIN"/>
    <property type="match status" value="1"/>
</dbReference>
<evidence type="ECO:0000259" key="5">
    <source>
        <dbReference type="Pfam" id="PF17919"/>
    </source>
</evidence>
<dbReference type="CDD" id="cd01647">
    <property type="entry name" value="RT_LTR"/>
    <property type="match status" value="1"/>
</dbReference>
<evidence type="ECO:0000259" key="4">
    <source>
        <dbReference type="Pfam" id="PF13456"/>
    </source>
</evidence>
<dbReference type="EMBL" id="QGNW01000045">
    <property type="protein sequence ID" value="RVX07610.1"/>
    <property type="molecule type" value="Genomic_DNA"/>
</dbReference>
<dbReference type="Gene3D" id="3.30.70.270">
    <property type="match status" value="1"/>
</dbReference>
<gene>
    <name evidence="6" type="primary">TY3B-I_445</name>
    <name evidence="6" type="ORF">CK203_025124</name>
</gene>
<dbReference type="InterPro" id="IPR002156">
    <property type="entry name" value="RNaseH_domain"/>
</dbReference>
<organism evidence="6 7">
    <name type="scientific">Vitis vinifera</name>
    <name type="common">Grape</name>
    <dbReference type="NCBI Taxonomy" id="29760"/>
    <lineage>
        <taxon>Eukaryota</taxon>
        <taxon>Viridiplantae</taxon>
        <taxon>Streptophyta</taxon>
        <taxon>Embryophyta</taxon>
        <taxon>Tracheophyta</taxon>
        <taxon>Spermatophyta</taxon>
        <taxon>Magnoliopsida</taxon>
        <taxon>eudicotyledons</taxon>
        <taxon>Gunneridae</taxon>
        <taxon>Pentapetalae</taxon>
        <taxon>rosids</taxon>
        <taxon>Vitales</taxon>
        <taxon>Vitaceae</taxon>
        <taxon>Viteae</taxon>
        <taxon>Vitis</taxon>
    </lineage>
</organism>
<dbReference type="Pfam" id="PF00078">
    <property type="entry name" value="RVT_1"/>
    <property type="match status" value="1"/>
</dbReference>
<dbReference type="SUPFAM" id="SSF53098">
    <property type="entry name" value="Ribonuclease H-like"/>
    <property type="match status" value="1"/>
</dbReference>
<proteinExistence type="predicted"/>
<feature type="region of interest" description="Disordered" evidence="2">
    <location>
        <begin position="467"/>
        <end position="492"/>
    </location>
</feature>
<sequence>MHGSIRRGRHFDVDWSPIIEDLYSPELGVPIRSVWFDFLDRVGGRLIRVSDQLDQRSDQRDMDSQIVTVDQFAEAMASIQEAIASLGRRIDGQQAQQVPPRMVPSMTIQCHHPSTQSVSTTGHAVHLHSQTEVAPPPVTVPPRPQRTHMLAWIGLSRVEQLRTSTEPLLGRVLMECRCIEEELEALRQRAEESVSSFISRWRGKIAEIIDRPSERDQIQMVLRSLQPRIARHVILPLVILRGRNLRRTRSTDVVLSVLPVRGLLGAISRSHSFPSLIRPMHLIRQPCYAAQFTARPAAPYPRPRAQQTSAPFALRRRAVLTDRHAVEPGSSEAYRGWVIDYSHPSATASADSTSVQDGSTLCIPSGAWNETDRCTALRHAIQDLIDQGLVHLGQPSVTTNPLPAHTTHAVPPPADGIHFLEFDVIDDHIHMLSDDDSDPEPIMPDVIYETSGVTLGPRMPAPFRLVPGGSDETATSSAAARPLGGTSSQEEVRAEDDEILRQLQSTQARISIWSLLASSSTHRDALTRALSQIRVDTTTTPEGLIHMMTAGRATCIVFSDDDLPPEGSGHTRPLYISVGCSGRRVPSVLLDNGSALNVCPLATAIALGYAPSDFGPSTQTVRAYDSTVLRIPTSFNLLLGRPWIHRAGAIPSSLHQKVKFIHDGQVVVVQSAGDMFISLSPCSRSATDDDTLTGSPLMRCRLLEMGTFAGLVAMSFDQHGSTVVLDDMRACPIYPAWVGRRQHGPSEFITIPDHDVPFGLGFIPLRLTIDIWRLAQGEEPHAPSDGIIGGLSTTQEAELQRLVQQLQPRRYQPELASPFDLFGVSVLEIAEEIHCPLSEVVEDYNPVDQRVSPAVGDTEIVDFGTADQPRELRIGSDLSTDERDSLIQLLRSYLDVFAWSYEDMPGLDPSIVQHRERGDPEAAQCRILISGEYPEWLANVVPVPKKDGKVRVCVDFRDLNKASPKDDFPLPHIDMLVDSTAGHSMLSFMDGFSGYSQILMAPEDMEKTSFITEWGTYCYRVMPFGLKNAGATYQRAATTLFHDMMHRDVEVYVDDMIVKSRDRSDHLAALERFFERIRQFRLRLNPKKCTFGVTSGKLLGYMVSERGIEVDPDKIRAILDMPAPRTEREVRGFLGRLQYIMPACLREDQRVLVVTSFLAPPTPGRPLLLYLSVSDVALGCMLAQLDDSGKDRAILYLSKRMLDYETRPALVGRLMRWLVLLTEFDIHYVTQKSIRGSIVDHLASLPVSDARAIDDDFPDEDVAAVTSLSGWRMYFDGAANHSGYGIGVLLISPHGDHIPRSMEVFGDSNLVLRQIQGEWKTRDVKLKPYHAYLELLVGRFDDLRYTHLPRAQNQFADALATLASMIDIPVDATVRPLLIESRSAPAYCC</sequence>
<dbReference type="InterPro" id="IPR041577">
    <property type="entry name" value="RT_RNaseH_2"/>
</dbReference>
<protein>
    <submittedName>
        <fullName evidence="6">Transposon Ty3-I Gag-Pol polyprotein</fullName>
    </submittedName>
</protein>
<dbReference type="InterPro" id="IPR043502">
    <property type="entry name" value="DNA/RNA_pol_sf"/>
</dbReference>
<feature type="domain" description="Reverse transcriptase/retrotransposon-derived protein RNase H-like" evidence="5">
    <location>
        <begin position="1151"/>
        <end position="1207"/>
    </location>
</feature>
<dbReference type="InterPro" id="IPR012337">
    <property type="entry name" value="RNaseH-like_sf"/>
</dbReference>
<dbReference type="InterPro" id="IPR053134">
    <property type="entry name" value="RNA-dir_DNA_polymerase"/>
</dbReference>
<evidence type="ECO:0000256" key="2">
    <source>
        <dbReference type="SAM" id="MobiDB-lite"/>
    </source>
</evidence>
<dbReference type="PANTHER" id="PTHR24559:SF457">
    <property type="entry name" value="RNA-DIRECTED DNA POLYMERASE HOMOLOG"/>
    <property type="match status" value="1"/>
</dbReference>
<dbReference type="CDD" id="cd09279">
    <property type="entry name" value="RNase_HI_like"/>
    <property type="match status" value="1"/>
</dbReference>
<comment type="caution">
    <text evidence="6">The sequence shown here is derived from an EMBL/GenBank/DDBJ whole genome shotgun (WGS) entry which is preliminary data.</text>
</comment>